<feature type="compositionally biased region" description="Low complexity" evidence="1">
    <location>
        <begin position="131"/>
        <end position="142"/>
    </location>
</feature>
<sequence length="362" mass="36196">MGQVLLLLVVALTVAAVVFGVTVLVTGSDPGLGTAEPDGRAVPLPGNRPLLETDVGQVRFDTAVRGYRMGQVDQALRRAAYDIGYKDELIGVLQAEVTALREGRVPDAEALRRAREAALAPAGVSAGGPATGAPALGTEPGPVGNGLTSGSPWGDPAAPSTTASSTPASSGTTTAGPAAAVAAGASPVAPGPLEFERVQFDRSPADRAGTDRAGTDRAGTDRVEPADQGGAVSRTGAAERAGDERSDDDADPAAPTRPVRAGGSVIETEDGDLAAQTQVVRPGAAGPAETGTAPTGPAAEADDDTATVLTRPVPAAGPTERAGTTAEDGAEDEEAVTTKVRRPMRASDPAEPSGPPEQSERK</sequence>
<evidence type="ECO:0000313" key="2">
    <source>
        <dbReference type="EMBL" id="MBE1486824.1"/>
    </source>
</evidence>
<comment type="caution">
    <text evidence="2">The sequence shown here is derived from an EMBL/GenBank/DDBJ whole genome shotgun (WGS) entry which is preliminary data.</text>
</comment>
<proteinExistence type="predicted"/>
<feature type="compositionally biased region" description="Low complexity" evidence="1">
    <location>
        <begin position="156"/>
        <end position="187"/>
    </location>
</feature>
<feature type="compositionally biased region" description="Basic and acidic residues" evidence="1">
    <location>
        <begin position="200"/>
        <end position="225"/>
    </location>
</feature>
<evidence type="ECO:0000256" key="1">
    <source>
        <dbReference type="SAM" id="MobiDB-lite"/>
    </source>
</evidence>
<keyword evidence="3" id="KW-1185">Reference proteome</keyword>
<evidence type="ECO:0000313" key="3">
    <source>
        <dbReference type="Proteomes" id="UP000649753"/>
    </source>
</evidence>
<dbReference type="InterPro" id="IPR019933">
    <property type="entry name" value="DivIVA_domain"/>
</dbReference>
<feature type="compositionally biased region" description="Low complexity" evidence="1">
    <location>
        <begin position="282"/>
        <end position="299"/>
    </location>
</feature>
<feature type="region of interest" description="Disordered" evidence="1">
    <location>
        <begin position="200"/>
        <end position="362"/>
    </location>
</feature>
<accession>A0A927R4S6</accession>
<reference evidence="2" key="1">
    <citation type="submission" date="2020-10" db="EMBL/GenBank/DDBJ databases">
        <title>Sequencing the genomes of 1000 actinobacteria strains.</title>
        <authorList>
            <person name="Klenk H.-P."/>
        </authorList>
    </citation>
    <scope>NUCLEOTIDE SEQUENCE</scope>
    <source>
        <strain evidence="2">DSM 46832</strain>
    </source>
</reference>
<dbReference type="Proteomes" id="UP000649753">
    <property type="component" value="Unassembled WGS sequence"/>
</dbReference>
<name>A0A927R4S6_9ACTN</name>
<dbReference type="EMBL" id="JADBEB010000001">
    <property type="protein sequence ID" value="MBE1486824.1"/>
    <property type="molecule type" value="Genomic_DNA"/>
</dbReference>
<dbReference type="AlphaFoldDB" id="A0A927R4S6"/>
<protein>
    <submittedName>
        <fullName evidence="2">DivIVA domain-containing protein</fullName>
    </submittedName>
</protein>
<feature type="region of interest" description="Disordered" evidence="1">
    <location>
        <begin position="119"/>
        <end position="187"/>
    </location>
</feature>
<organism evidence="2 3">
    <name type="scientific">Plantactinospora soyae</name>
    <dbReference type="NCBI Taxonomy" id="1544732"/>
    <lineage>
        <taxon>Bacteria</taxon>
        <taxon>Bacillati</taxon>
        <taxon>Actinomycetota</taxon>
        <taxon>Actinomycetes</taxon>
        <taxon>Micromonosporales</taxon>
        <taxon>Micromonosporaceae</taxon>
        <taxon>Plantactinospora</taxon>
    </lineage>
</organism>
<dbReference type="NCBIfam" id="TIGR03544">
    <property type="entry name" value="DivI1A_domain"/>
    <property type="match status" value="1"/>
</dbReference>
<feature type="compositionally biased region" description="Low complexity" evidence="1">
    <location>
        <begin position="252"/>
        <end position="261"/>
    </location>
</feature>
<gene>
    <name evidence="2" type="ORF">H4W31_002462</name>
</gene>